<evidence type="ECO:0000313" key="1">
    <source>
        <dbReference type="EMBL" id="MEQ2172599.1"/>
    </source>
</evidence>
<accession>A0ABV0NMG1</accession>
<comment type="caution">
    <text evidence="1">The sequence shown here is derived from an EMBL/GenBank/DDBJ whole genome shotgun (WGS) entry which is preliminary data.</text>
</comment>
<gene>
    <name evidence="1" type="ORF">GOODEAATRI_022786</name>
</gene>
<dbReference type="EMBL" id="JAHRIO010042350">
    <property type="protein sequence ID" value="MEQ2172599.1"/>
    <property type="molecule type" value="Genomic_DNA"/>
</dbReference>
<dbReference type="Proteomes" id="UP001476798">
    <property type="component" value="Unassembled WGS sequence"/>
</dbReference>
<protein>
    <submittedName>
        <fullName evidence="1">Uncharacterized protein</fullName>
    </submittedName>
</protein>
<evidence type="ECO:0000313" key="2">
    <source>
        <dbReference type="Proteomes" id="UP001476798"/>
    </source>
</evidence>
<proteinExistence type="predicted"/>
<organism evidence="1 2">
    <name type="scientific">Goodea atripinnis</name>
    <dbReference type="NCBI Taxonomy" id="208336"/>
    <lineage>
        <taxon>Eukaryota</taxon>
        <taxon>Metazoa</taxon>
        <taxon>Chordata</taxon>
        <taxon>Craniata</taxon>
        <taxon>Vertebrata</taxon>
        <taxon>Euteleostomi</taxon>
        <taxon>Actinopterygii</taxon>
        <taxon>Neopterygii</taxon>
        <taxon>Teleostei</taxon>
        <taxon>Neoteleostei</taxon>
        <taxon>Acanthomorphata</taxon>
        <taxon>Ovalentaria</taxon>
        <taxon>Atherinomorphae</taxon>
        <taxon>Cyprinodontiformes</taxon>
        <taxon>Goodeidae</taxon>
        <taxon>Goodea</taxon>
    </lineage>
</organism>
<keyword evidence="2" id="KW-1185">Reference proteome</keyword>
<reference evidence="1 2" key="1">
    <citation type="submission" date="2021-06" db="EMBL/GenBank/DDBJ databases">
        <authorList>
            <person name="Palmer J.M."/>
        </authorList>
    </citation>
    <scope>NUCLEOTIDE SEQUENCE [LARGE SCALE GENOMIC DNA]</scope>
    <source>
        <strain evidence="1 2">GA_2019</strain>
        <tissue evidence="1">Muscle</tissue>
    </source>
</reference>
<feature type="non-terminal residue" evidence="1">
    <location>
        <position position="1"/>
    </location>
</feature>
<name>A0ABV0NMG1_9TELE</name>
<sequence length="161" mass="17630">YKSALSVEEGFDLGVGESHWASVCSPPRSFPPVSGQLHLQALLLVHSDVHPQLCRYSICKCGEGLYAVLDEQSRLCEILFALIFCGFNCFIMSSLKMLSLTEKSRDLATSERRASSGLLGLSESSVPLNGKSGFRQLEYKKLNISSLTIFSHLIDSSIVSP</sequence>